<accession>A0A914VTF8</accession>
<reference evidence="3" key="1">
    <citation type="submission" date="2022-11" db="UniProtKB">
        <authorList>
            <consortium name="WormBaseParasite"/>
        </authorList>
    </citation>
    <scope>IDENTIFICATION</scope>
</reference>
<dbReference type="Proteomes" id="UP000887566">
    <property type="component" value="Unplaced"/>
</dbReference>
<evidence type="ECO:0000256" key="1">
    <source>
        <dbReference type="SAM" id="MobiDB-lite"/>
    </source>
</evidence>
<organism evidence="2 3">
    <name type="scientific">Plectus sambesii</name>
    <dbReference type="NCBI Taxonomy" id="2011161"/>
    <lineage>
        <taxon>Eukaryota</taxon>
        <taxon>Metazoa</taxon>
        <taxon>Ecdysozoa</taxon>
        <taxon>Nematoda</taxon>
        <taxon>Chromadorea</taxon>
        <taxon>Plectida</taxon>
        <taxon>Plectina</taxon>
        <taxon>Plectoidea</taxon>
        <taxon>Plectidae</taxon>
        <taxon>Plectus</taxon>
    </lineage>
</organism>
<sequence length="93" mass="10455">MSTKALEAPADDIDMGRASGALTSATYYGRCDEPGIRRRRCGQFCRRRRQRRRRRALSIVGRSVGGRRPRRARSLTPSAPFCSLLVDGRSKTD</sequence>
<evidence type="ECO:0000313" key="2">
    <source>
        <dbReference type="Proteomes" id="UP000887566"/>
    </source>
</evidence>
<feature type="region of interest" description="Disordered" evidence="1">
    <location>
        <begin position="56"/>
        <end position="75"/>
    </location>
</feature>
<protein>
    <submittedName>
        <fullName evidence="3">Uncharacterized protein</fullName>
    </submittedName>
</protein>
<dbReference type="WBParaSite" id="PSAMB.scaffold2363size23621.g17531.t1">
    <property type="protein sequence ID" value="PSAMB.scaffold2363size23621.g17531.t1"/>
    <property type="gene ID" value="PSAMB.scaffold2363size23621.g17531"/>
</dbReference>
<dbReference type="AlphaFoldDB" id="A0A914VTF8"/>
<name>A0A914VTF8_9BILA</name>
<proteinExistence type="predicted"/>
<evidence type="ECO:0000313" key="3">
    <source>
        <dbReference type="WBParaSite" id="PSAMB.scaffold2363size23621.g17531.t1"/>
    </source>
</evidence>
<keyword evidence="2" id="KW-1185">Reference proteome</keyword>